<dbReference type="InterPro" id="IPR058627">
    <property type="entry name" value="MdtA-like_C"/>
</dbReference>
<feature type="domain" description="Multidrug resistance protein MdtA-like beta-barrel" evidence="7">
    <location>
        <begin position="211"/>
        <end position="290"/>
    </location>
</feature>
<dbReference type="Pfam" id="PF25917">
    <property type="entry name" value="BSH_RND"/>
    <property type="match status" value="1"/>
</dbReference>
<feature type="domain" description="Multidrug resistance protein MdtA-like alpha-helical hairpin" evidence="5">
    <location>
        <begin position="106"/>
        <end position="174"/>
    </location>
</feature>
<feature type="coiled-coil region" evidence="3">
    <location>
        <begin position="98"/>
        <end position="125"/>
    </location>
</feature>
<evidence type="ECO:0000259" key="7">
    <source>
        <dbReference type="Pfam" id="PF25944"/>
    </source>
</evidence>
<dbReference type="InterPro" id="IPR058624">
    <property type="entry name" value="MdtA-like_HH"/>
</dbReference>
<comment type="subcellular location">
    <subcellularLocation>
        <location evidence="1">Cell inner membrane</location>
        <topology evidence="1">Lipid-anchor</topology>
    </subcellularLocation>
</comment>
<evidence type="ECO:0000256" key="2">
    <source>
        <dbReference type="ARBA" id="ARBA00009477"/>
    </source>
</evidence>
<comment type="similarity">
    <text evidence="2">Belongs to the membrane fusion protein (MFP) (TC 8.A.1) family.</text>
</comment>
<dbReference type="SUPFAM" id="SSF111369">
    <property type="entry name" value="HlyD-like secretion proteins"/>
    <property type="match status" value="1"/>
</dbReference>
<evidence type="ECO:0000259" key="5">
    <source>
        <dbReference type="Pfam" id="PF25876"/>
    </source>
</evidence>
<reference evidence="10" key="1">
    <citation type="submission" date="2023-07" db="EMBL/GenBank/DDBJ databases">
        <title>The carbon used by Thiothrix.</title>
        <authorList>
            <person name="Chen L."/>
        </authorList>
    </citation>
    <scope>NUCLEOTIDE SEQUENCE [LARGE SCALE GENOMIC DNA]</scope>
</reference>
<protein>
    <submittedName>
        <fullName evidence="9">Efflux RND transporter periplasmic adaptor subunit</fullName>
    </submittedName>
</protein>
<organism evidence="9 10">
    <name type="scientific">Candidatus Thiothrix phosphatis</name>
    <dbReference type="NCBI Taxonomy" id="3112415"/>
    <lineage>
        <taxon>Bacteria</taxon>
        <taxon>Pseudomonadati</taxon>
        <taxon>Pseudomonadota</taxon>
        <taxon>Gammaproteobacteria</taxon>
        <taxon>Thiotrichales</taxon>
        <taxon>Thiotrichaceae</taxon>
        <taxon>Thiothrix</taxon>
    </lineage>
</organism>
<dbReference type="Gene3D" id="2.40.30.170">
    <property type="match status" value="1"/>
</dbReference>
<keyword evidence="4" id="KW-0732">Signal</keyword>
<dbReference type="RefSeq" id="WP_324695622.1">
    <property type="nucleotide sequence ID" value="NZ_JAYMYJ010000112.1"/>
</dbReference>
<evidence type="ECO:0000313" key="10">
    <source>
        <dbReference type="Proteomes" id="UP001308005"/>
    </source>
</evidence>
<dbReference type="Gene3D" id="1.10.287.470">
    <property type="entry name" value="Helix hairpin bin"/>
    <property type="match status" value="1"/>
</dbReference>
<feature type="signal peptide" evidence="4">
    <location>
        <begin position="1"/>
        <end position="28"/>
    </location>
</feature>
<dbReference type="InterPro" id="IPR058626">
    <property type="entry name" value="MdtA-like_b-barrel"/>
</dbReference>
<gene>
    <name evidence="9" type="ORF">VSS37_12280</name>
</gene>
<keyword evidence="3" id="KW-0175">Coiled coil</keyword>
<dbReference type="PROSITE" id="PS51257">
    <property type="entry name" value="PROKAR_LIPOPROTEIN"/>
    <property type="match status" value="1"/>
</dbReference>
<name>A0ABU6CY49_9GAMM</name>
<evidence type="ECO:0000259" key="6">
    <source>
        <dbReference type="Pfam" id="PF25917"/>
    </source>
</evidence>
<dbReference type="NCBIfam" id="TIGR01730">
    <property type="entry name" value="RND_mfp"/>
    <property type="match status" value="1"/>
</dbReference>
<evidence type="ECO:0000256" key="1">
    <source>
        <dbReference type="ARBA" id="ARBA00004519"/>
    </source>
</evidence>
<feature type="domain" description="Multidrug resistance protein MdtA-like barrel-sandwich hybrid" evidence="6">
    <location>
        <begin position="64"/>
        <end position="207"/>
    </location>
</feature>
<dbReference type="PANTHER" id="PTHR30158">
    <property type="entry name" value="ACRA/E-RELATED COMPONENT OF DRUG EFFLUX TRANSPORTER"/>
    <property type="match status" value="1"/>
</dbReference>
<dbReference type="Proteomes" id="UP001308005">
    <property type="component" value="Unassembled WGS sequence"/>
</dbReference>
<dbReference type="PANTHER" id="PTHR30158:SF3">
    <property type="entry name" value="MULTIDRUG EFFLUX PUMP SUBUNIT ACRA-RELATED"/>
    <property type="match status" value="1"/>
</dbReference>
<evidence type="ECO:0000259" key="8">
    <source>
        <dbReference type="Pfam" id="PF25967"/>
    </source>
</evidence>
<feature type="chain" id="PRO_5046119238" evidence="4">
    <location>
        <begin position="29"/>
        <end position="372"/>
    </location>
</feature>
<dbReference type="InterPro" id="IPR058625">
    <property type="entry name" value="MdtA-like_BSH"/>
</dbReference>
<dbReference type="Pfam" id="PF25944">
    <property type="entry name" value="Beta-barrel_RND"/>
    <property type="match status" value="1"/>
</dbReference>
<dbReference type="Gene3D" id="2.40.420.20">
    <property type="match status" value="1"/>
</dbReference>
<sequence>MKPIVKLAPFTALLLVASLLGACGKAQEADKKAAQKDIEVGVVTLQPQRVALTRELPGRVRPVEVAEVRPQVDGIILKRLFQEGGQVKQGAPLYQIDSATYQAAVDTAQAQLAKAEAAREDASNKARRGQSLAARGLVSHDSQEDLVTAQKQAEADVGVARAALESARIKLAYTQVKAPISGFIGKSSVTAGALVTANQSSALATIQQLDPILVDISQEGMDALRSEFQDSAPVALTLPDGSAYPETGTLEFADLTVDANTGAITVRARFPNPQRKLLPGMFVRTKLEAGVKQDALLAPQQSLVRKANGDASVWVVKADHSLEQRVVQAVQAVGDKWLVESGLKAGEQIVVEGLQKIRPGVTVKPVMVGKEQ</sequence>
<comment type="caution">
    <text evidence="9">The sequence shown here is derived from an EMBL/GenBank/DDBJ whole genome shotgun (WGS) entry which is preliminary data.</text>
</comment>
<evidence type="ECO:0000256" key="4">
    <source>
        <dbReference type="SAM" id="SignalP"/>
    </source>
</evidence>
<proteinExistence type="inferred from homology"/>
<dbReference type="EMBL" id="JAYMYJ010000112">
    <property type="protein sequence ID" value="MEB4591761.1"/>
    <property type="molecule type" value="Genomic_DNA"/>
</dbReference>
<dbReference type="InterPro" id="IPR006143">
    <property type="entry name" value="RND_pump_MFP"/>
</dbReference>
<dbReference type="Gene3D" id="2.40.50.100">
    <property type="match status" value="1"/>
</dbReference>
<keyword evidence="10" id="KW-1185">Reference proteome</keyword>
<evidence type="ECO:0000256" key="3">
    <source>
        <dbReference type="SAM" id="Coils"/>
    </source>
</evidence>
<dbReference type="Pfam" id="PF25967">
    <property type="entry name" value="RND-MFP_C"/>
    <property type="match status" value="1"/>
</dbReference>
<feature type="domain" description="Multidrug resistance protein MdtA-like C-terminal permuted SH3" evidence="8">
    <location>
        <begin position="294"/>
        <end position="356"/>
    </location>
</feature>
<evidence type="ECO:0000313" key="9">
    <source>
        <dbReference type="EMBL" id="MEB4591761.1"/>
    </source>
</evidence>
<dbReference type="Pfam" id="PF25876">
    <property type="entry name" value="HH_MFP_RND"/>
    <property type="match status" value="1"/>
</dbReference>
<accession>A0ABU6CY49</accession>